<sequence>MPDKAGIRIEDSGSGKAQEIEKPAITPAHRTVAGSPIPNPQSPARGTPVGSPLLRSDPSAASILSGTLLAFDFGTKRIGIAVGNTVSRTAQPLTTINDEKNDTRFAAIAALLEEWQPAALVIGLPCNDDGTPHEMTALCRRFANRLKGRFNLPTLLIDERYTSAAASSVLDEAGIYGRKQKSLIDQYAAQQILQAYFDEPGAGIYA</sequence>
<dbReference type="Pfam" id="PF03652">
    <property type="entry name" value="RuvX"/>
    <property type="match status" value="1"/>
</dbReference>
<reference evidence="7" key="1">
    <citation type="submission" date="2016-10" db="EMBL/GenBank/DDBJ databases">
        <title>Sequence of Gallionella enrichment culture.</title>
        <authorList>
            <person name="Poehlein A."/>
            <person name="Muehling M."/>
            <person name="Daniel R."/>
        </authorList>
    </citation>
    <scope>NUCLEOTIDE SEQUENCE</scope>
</reference>
<keyword evidence="1" id="KW-0963">Cytoplasm</keyword>
<dbReference type="EMBL" id="MLJW01000102">
    <property type="protein sequence ID" value="OIQ99797.1"/>
    <property type="molecule type" value="Genomic_DNA"/>
</dbReference>
<keyword evidence="2" id="KW-0690">Ribosome biogenesis</keyword>
<evidence type="ECO:0000256" key="3">
    <source>
        <dbReference type="ARBA" id="ARBA00022722"/>
    </source>
</evidence>
<gene>
    <name evidence="7" type="primary">yqgF_4</name>
    <name evidence="7" type="ORF">GALL_181940</name>
</gene>
<organism evidence="7">
    <name type="scientific">mine drainage metagenome</name>
    <dbReference type="NCBI Taxonomy" id="410659"/>
    <lineage>
        <taxon>unclassified sequences</taxon>
        <taxon>metagenomes</taxon>
        <taxon>ecological metagenomes</taxon>
    </lineage>
</organism>
<evidence type="ECO:0000256" key="4">
    <source>
        <dbReference type="ARBA" id="ARBA00022801"/>
    </source>
</evidence>
<dbReference type="PANTHER" id="PTHR33317:SF4">
    <property type="entry name" value="POLYNUCLEOTIDYL TRANSFERASE, RIBONUCLEASE H-LIKE SUPERFAMILY PROTEIN"/>
    <property type="match status" value="1"/>
</dbReference>
<dbReference type="InterPro" id="IPR012337">
    <property type="entry name" value="RNaseH-like_sf"/>
</dbReference>
<dbReference type="Gene3D" id="3.30.420.140">
    <property type="entry name" value="YqgF/RNase H-like domain"/>
    <property type="match status" value="1"/>
</dbReference>
<accession>A0A1J5SI45</accession>
<keyword evidence="4 7" id="KW-0378">Hydrolase</keyword>
<evidence type="ECO:0000256" key="5">
    <source>
        <dbReference type="SAM" id="MobiDB-lite"/>
    </source>
</evidence>
<dbReference type="CDD" id="cd16964">
    <property type="entry name" value="YqgF"/>
    <property type="match status" value="1"/>
</dbReference>
<comment type="caution">
    <text evidence="7">The sequence shown here is derived from an EMBL/GenBank/DDBJ whole genome shotgun (WGS) entry which is preliminary data.</text>
</comment>
<protein>
    <submittedName>
        <fullName evidence="7">Putative holliday junction resolvase</fullName>
        <ecNumber evidence="7">3.1.-.-</ecNumber>
    </submittedName>
</protein>
<dbReference type="AlphaFoldDB" id="A0A1J5SI45"/>
<evidence type="ECO:0000256" key="1">
    <source>
        <dbReference type="ARBA" id="ARBA00022490"/>
    </source>
</evidence>
<proteinExistence type="inferred from homology"/>
<dbReference type="NCBIfam" id="TIGR00250">
    <property type="entry name" value="RNAse_H_YqgF"/>
    <property type="match status" value="1"/>
</dbReference>
<dbReference type="InterPro" id="IPR037027">
    <property type="entry name" value="YqgF/RNaseH-like_dom_sf"/>
</dbReference>
<evidence type="ECO:0000256" key="2">
    <source>
        <dbReference type="ARBA" id="ARBA00022517"/>
    </source>
</evidence>
<dbReference type="GO" id="GO:0005829">
    <property type="term" value="C:cytosol"/>
    <property type="evidence" value="ECO:0007669"/>
    <property type="project" value="TreeGrafter"/>
</dbReference>
<dbReference type="GO" id="GO:0004518">
    <property type="term" value="F:nuclease activity"/>
    <property type="evidence" value="ECO:0007669"/>
    <property type="project" value="UniProtKB-KW"/>
</dbReference>
<dbReference type="EC" id="3.1.-.-" evidence="7"/>
<feature type="domain" description="YqgF/RNase H-like" evidence="6">
    <location>
        <begin position="66"/>
        <end position="166"/>
    </location>
</feature>
<feature type="region of interest" description="Disordered" evidence="5">
    <location>
        <begin position="1"/>
        <end position="54"/>
    </location>
</feature>
<name>A0A1J5SI45_9ZZZZ</name>
<dbReference type="HAMAP" id="MF_00651">
    <property type="entry name" value="Nuclease_YqgF"/>
    <property type="match status" value="1"/>
</dbReference>
<keyword evidence="3" id="KW-0540">Nuclease</keyword>
<dbReference type="SUPFAM" id="SSF53098">
    <property type="entry name" value="Ribonuclease H-like"/>
    <property type="match status" value="1"/>
</dbReference>
<dbReference type="InterPro" id="IPR005227">
    <property type="entry name" value="YqgF"/>
</dbReference>
<dbReference type="PANTHER" id="PTHR33317">
    <property type="entry name" value="POLYNUCLEOTIDYL TRANSFERASE, RIBONUCLEASE H-LIKE SUPERFAMILY PROTEIN"/>
    <property type="match status" value="1"/>
</dbReference>
<dbReference type="InterPro" id="IPR006641">
    <property type="entry name" value="YqgF/RNaseH-like_dom"/>
</dbReference>
<dbReference type="GO" id="GO:0000967">
    <property type="term" value="P:rRNA 5'-end processing"/>
    <property type="evidence" value="ECO:0007669"/>
    <property type="project" value="TreeGrafter"/>
</dbReference>
<feature type="compositionally biased region" description="Basic and acidic residues" evidence="5">
    <location>
        <begin position="1"/>
        <end position="22"/>
    </location>
</feature>
<evidence type="ECO:0000313" key="7">
    <source>
        <dbReference type="EMBL" id="OIQ99797.1"/>
    </source>
</evidence>
<dbReference type="GO" id="GO:0016787">
    <property type="term" value="F:hydrolase activity"/>
    <property type="evidence" value="ECO:0007669"/>
    <property type="project" value="UniProtKB-KW"/>
</dbReference>
<evidence type="ECO:0000259" key="6">
    <source>
        <dbReference type="SMART" id="SM00732"/>
    </source>
</evidence>
<dbReference type="SMART" id="SM00732">
    <property type="entry name" value="YqgFc"/>
    <property type="match status" value="1"/>
</dbReference>